<feature type="signal peptide" evidence="1">
    <location>
        <begin position="1"/>
        <end position="20"/>
    </location>
</feature>
<reference evidence="3 4" key="1">
    <citation type="submission" date="2018-08" db="EMBL/GenBank/DDBJ databases">
        <title>Genomic investigation of the strawberry pathogen Phytophthora fragariae indicates pathogenicity is determined by transcriptional variation in three key races.</title>
        <authorList>
            <person name="Adams T.M."/>
            <person name="Armitage A.D."/>
            <person name="Sobczyk M.K."/>
            <person name="Bates H.J."/>
            <person name="Dunwell J.M."/>
            <person name="Nellist C.F."/>
            <person name="Harrison R.J."/>
        </authorList>
    </citation>
    <scope>NUCLEOTIDE SEQUENCE [LARGE SCALE GENOMIC DNA]</scope>
    <source>
        <strain evidence="3 4">BC-1</strain>
    </source>
</reference>
<dbReference type="Gene3D" id="2.10.50.10">
    <property type="entry name" value="Tumor Necrosis Factor Receptor, subunit A, domain 2"/>
    <property type="match status" value="4"/>
</dbReference>
<dbReference type="PANTHER" id="PTHR46967">
    <property type="entry name" value="INSULIN-LIKE GROWTH FACTOR BINDING PROTEIN,N-TERMINAL"/>
    <property type="match status" value="1"/>
</dbReference>
<evidence type="ECO:0000313" key="4">
    <source>
        <dbReference type="Proteomes" id="UP000440367"/>
    </source>
</evidence>
<sequence length="1106" mass="115239">MWILQLLAVVELTPFISTAAQSLVVSEANCSVADEAQNASVSLTWSLFDGAVNYTRISHSSNALPAASASLSDRLLILGGIEYESAQPVVSSPVLVYDVATNAFLLPQDQILSAVSAAYQSTGATVESVFVSPASRAEHASFVNQDGAVFIFGGRSREFLNDTWRGCVDTSSTNIVWDELVTDAATVAAAPVPRIGHSFTKVFENSSTIGALVFGGLSEDYVELGALHLAFFTKSSSSSSTPACTNRGPKLTWRMLSAGPLTESGAVPTPRAYHVAMTPSKLFTSSKLACLMVHGGKSTLEGTIFNELWRLCPPSVIPSSVPVERMNFTWELLSEIGTTPGARYGASMTFVDEGKLALAGGSYTFPSDFLSDTWELNVNATQWIRLSFTADYSPPRRGHTLTYFSTTTRLFLFGGRDRYAVVQKRIQAAYYGAPFCAVGLKITFCSATSTYVCIACPAGSYLESGSRKCLLCPQGTFSSAGSAECTKCPVGTYSTDVGKDSSSPCAACPSGTFSQAVGAVSSVACNACAAGTFASSSGSVSCSSCAAGTFSNANASTCTVCPRGKWSSAGSGVCTDCAAGTYTPSTGSTACFSCPRGFFSNQGDVTCSACPVNTYSSSIGASATACQPCPSYAFTTSAGQSDPSSLPTSLDFAPGDSLKTFQIPIAQLSPRTGCRFFSLVLQDAPGTSTSAVSSDLDNKLTVYVDDMNGVSGGVTGKTVTSTYVRQGNGTALAAVTLDRVVTTQLTLTPQTTITAANFGVLLRDQPLNLLVVIDFSATWVASFVTLLPVIIAQLQTVYRTVPDGVRLGLLTGTNKPVAVFYPDLVAFFDGVQALAGSNTSVDWNWIANGLLSNATAWPAADRRHLLVVAGDTLIAGGSVTLPPAFITQLRAQSVFAFILYPTQVTVASGSDVVTSVAYGTKPAIPSVLRQAFEQKDSVLPSSLNILSDPAGLVSSAQVTGFSGGSSSLPVILVTMGSFPTPAHAKAVSSLAVTVAVPGTYSTPSFTCGVCPSGYACRNGKKSLCPAGMFSRPLASQCQSCPPGTISRSEGSPTCDLCPLGWTSNYQRNHCIPCPPGEVTLYAGQHPCSSCIATAFPVRNQPEICLA</sequence>
<dbReference type="Pfam" id="PF07699">
    <property type="entry name" value="Ephrin_rec_like"/>
    <property type="match status" value="3"/>
</dbReference>
<keyword evidence="1" id="KW-0732">Signal</keyword>
<name>A0A6A4A1I7_9STRA</name>
<dbReference type="SUPFAM" id="SSF57184">
    <property type="entry name" value="Growth factor receptor domain"/>
    <property type="match status" value="2"/>
</dbReference>
<dbReference type="PANTHER" id="PTHR46967:SF2">
    <property type="entry name" value="SUSHI, VON WILLEBRAND FACTOR TYPE A, EGF AND PENTRAXIN DOMAIN-CONTAINING PROTEIN 1-LIKE"/>
    <property type="match status" value="1"/>
</dbReference>
<dbReference type="SUPFAM" id="SSF117281">
    <property type="entry name" value="Kelch motif"/>
    <property type="match status" value="1"/>
</dbReference>
<comment type="caution">
    <text evidence="3">The sequence shown here is derived from an EMBL/GenBank/DDBJ whole genome shotgun (WGS) entry which is preliminary data.</text>
</comment>
<feature type="chain" id="PRO_5025510553" description="Tyrosine-protein kinase ephrin type A/B receptor-like domain-containing protein" evidence="1">
    <location>
        <begin position="21"/>
        <end position="1106"/>
    </location>
</feature>
<dbReference type="InterPro" id="IPR009030">
    <property type="entry name" value="Growth_fac_rcpt_cys_sf"/>
</dbReference>
<feature type="domain" description="Tyrosine-protein kinase ephrin type A/B receptor-like" evidence="2">
    <location>
        <begin position="475"/>
        <end position="525"/>
    </location>
</feature>
<dbReference type="Gene3D" id="2.120.10.80">
    <property type="entry name" value="Kelch-type beta propeller"/>
    <property type="match status" value="2"/>
</dbReference>
<gene>
    <name evidence="3" type="ORF">PF002_g5790</name>
</gene>
<dbReference type="Pfam" id="PF24681">
    <property type="entry name" value="Kelch_KLHDC2_KLHL20_DRC7"/>
    <property type="match status" value="1"/>
</dbReference>
<dbReference type="AlphaFoldDB" id="A0A6A4A1I7"/>
<evidence type="ECO:0000313" key="3">
    <source>
        <dbReference type="EMBL" id="KAE9248419.1"/>
    </source>
</evidence>
<dbReference type="EMBL" id="QXGD01000194">
    <property type="protein sequence ID" value="KAE9248419.1"/>
    <property type="molecule type" value="Genomic_DNA"/>
</dbReference>
<dbReference type="InterPro" id="IPR011641">
    <property type="entry name" value="Tyr-kin_ephrin_A/B_rcpt-like"/>
</dbReference>
<protein>
    <recommendedName>
        <fullName evidence="2">Tyrosine-protein kinase ephrin type A/B receptor-like domain-containing protein</fullName>
    </recommendedName>
</protein>
<organism evidence="3 4">
    <name type="scientific">Phytophthora fragariae</name>
    <dbReference type="NCBI Taxonomy" id="53985"/>
    <lineage>
        <taxon>Eukaryota</taxon>
        <taxon>Sar</taxon>
        <taxon>Stramenopiles</taxon>
        <taxon>Oomycota</taxon>
        <taxon>Peronosporomycetes</taxon>
        <taxon>Peronosporales</taxon>
        <taxon>Peronosporaceae</taxon>
        <taxon>Phytophthora</taxon>
    </lineage>
</organism>
<evidence type="ECO:0000259" key="2">
    <source>
        <dbReference type="Pfam" id="PF07699"/>
    </source>
</evidence>
<feature type="domain" description="Tyrosine-protein kinase ephrin type A/B receptor-like" evidence="2">
    <location>
        <begin position="597"/>
        <end position="639"/>
    </location>
</feature>
<feature type="domain" description="Tyrosine-protein kinase ephrin type A/B receptor-like" evidence="2">
    <location>
        <begin position="548"/>
        <end position="594"/>
    </location>
</feature>
<dbReference type="SMART" id="SM01411">
    <property type="entry name" value="Ephrin_rec_like"/>
    <property type="match status" value="6"/>
</dbReference>
<proteinExistence type="predicted"/>
<dbReference type="Proteomes" id="UP000440367">
    <property type="component" value="Unassembled WGS sequence"/>
</dbReference>
<evidence type="ECO:0000256" key="1">
    <source>
        <dbReference type="SAM" id="SignalP"/>
    </source>
</evidence>
<accession>A0A6A4A1I7</accession>
<dbReference type="InterPro" id="IPR015915">
    <property type="entry name" value="Kelch-typ_b-propeller"/>
</dbReference>